<dbReference type="Gene3D" id="3.40.640.10">
    <property type="entry name" value="Type I PLP-dependent aspartate aminotransferase-like (Major domain)"/>
    <property type="match status" value="1"/>
</dbReference>
<keyword evidence="6" id="KW-1185">Reference proteome</keyword>
<dbReference type="InterPro" id="IPR015424">
    <property type="entry name" value="PyrdxlP-dep_Trfase"/>
</dbReference>
<dbReference type="RefSeq" id="WP_245778145.1">
    <property type="nucleotide sequence ID" value="NZ_FOFR01000016.1"/>
</dbReference>
<comment type="cofactor">
    <cofactor evidence="1">
        <name>pyridoxal 5'-phosphate</name>
        <dbReference type="ChEBI" id="CHEBI:597326"/>
    </cofactor>
</comment>
<dbReference type="InterPro" id="IPR000653">
    <property type="entry name" value="DegT/StrS_aminotransferase"/>
</dbReference>
<dbReference type="EMBL" id="FOFR01000016">
    <property type="protein sequence ID" value="SER86675.1"/>
    <property type="molecule type" value="Genomic_DNA"/>
</dbReference>
<comment type="similarity">
    <text evidence="4">Belongs to the DegT/DnrJ/EryC1 family.</text>
</comment>
<name>A0A1H9SPG2_9PSEU</name>
<dbReference type="CDD" id="cd00616">
    <property type="entry name" value="AHBA_syn"/>
    <property type="match status" value="1"/>
</dbReference>
<feature type="modified residue" description="N6-(pyridoxal phosphate)lysine" evidence="3">
    <location>
        <position position="182"/>
    </location>
</feature>
<keyword evidence="3 4" id="KW-0663">Pyridoxal phosphate</keyword>
<dbReference type="PANTHER" id="PTHR30244:SF34">
    <property type="entry name" value="DTDP-4-AMINO-4,6-DIDEOXYGALACTOSE TRANSAMINASE"/>
    <property type="match status" value="1"/>
</dbReference>
<evidence type="ECO:0000256" key="3">
    <source>
        <dbReference type="PIRSR" id="PIRSR000390-2"/>
    </source>
</evidence>
<evidence type="ECO:0000256" key="4">
    <source>
        <dbReference type="RuleBase" id="RU004508"/>
    </source>
</evidence>
<dbReference type="Gene3D" id="3.90.1150.10">
    <property type="entry name" value="Aspartate Aminotransferase, domain 1"/>
    <property type="match status" value="1"/>
</dbReference>
<dbReference type="InterPro" id="IPR015422">
    <property type="entry name" value="PyrdxlP-dep_Trfase_small"/>
</dbReference>
<dbReference type="PIRSF" id="PIRSF000390">
    <property type="entry name" value="PLP_StrS"/>
    <property type="match status" value="1"/>
</dbReference>
<dbReference type="Proteomes" id="UP000199352">
    <property type="component" value="Unassembled WGS sequence"/>
</dbReference>
<evidence type="ECO:0000256" key="2">
    <source>
        <dbReference type="PIRSR" id="PIRSR000390-1"/>
    </source>
</evidence>
<evidence type="ECO:0000313" key="5">
    <source>
        <dbReference type="EMBL" id="SER86675.1"/>
    </source>
</evidence>
<dbReference type="AlphaFoldDB" id="A0A1H9SPG2"/>
<dbReference type="GO" id="GO:0030170">
    <property type="term" value="F:pyridoxal phosphate binding"/>
    <property type="evidence" value="ECO:0007669"/>
    <property type="project" value="TreeGrafter"/>
</dbReference>
<gene>
    <name evidence="5" type="ORF">SAMN05216188_116181</name>
</gene>
<organism evidence="5 6">
    <name type="scientific">Lentzea xinjiangensis</name>
    <dbReference type="NCBI Taxonomy" id="402600"/>
    <lineage>
        <taxon>Bacteria</taxon>
        <taxon>Bacillati</taxon>
        <taxon>Actinomycetota</taxon>
        <taxon>Actinomycetes</taxon>
        <taxon>Pseudonocardiales</taxon>
        <taxon>Pseudonocardiaceae</taxon>
        <taxon>Lentzea</taxon>
    </lineage>
</organism>
<dbReference type="Pfam" id="PF01041">
    <property type="entry name" value="DegT_DnrJ_EryC1"/>
    <property type="match status" value="1"/>
</dbReference>
<dbReference type="PANTHER" id="PTHR30244">
    <property type="entry name" value="TRANSAMINASE"/>
    <property type="match status" value="1"/>
</dbReference>
<evidence type="ECO:0000313" key="6">
    <source>
        <dbReference type="Proteomes" id="UP000199352"/>
    </source>
</evidence>
<reference evidence="6" key="1">
    <citation type="submission" date="2016-10" db="EMBL/GenBank/DDBJ databases">
        <authorList>
            <person name="Varghese N."/>
            <person name="Submissions S."/>
        </authorList>
    </citation>
    <scope>NUCLEOTIDE SEQUENCE [LARGE SCALE GENOMIC DNA]</scope>
    <source>
        <strain evidence="6">CGMCC 4.3525</strain>
    </source>
</reference>
<dbReference type="GO" id="GO:0008483">
    <property type="term" value="F:transaminase activity"/>
    <property type="evidence" value="ECO:0007669"/>
    <property type="project" value="TreeGrafter"/>
</dbReference>
<evidence type="ECO:0000256" key="1">
    <source>
        <dbReference type="ARBA" id="ARBA00001933"/>
    </source>
</evidence>
<dbReference type="STRING" id="402600.SAMN05216188_116181"/>
<sequence length="382" mass="40335">MLVIPVMRPLLGEEEALAAAEAVRSGWVAQGPRVRAFEEAFAGAVGARHGVAVSSCTTGLHLAVHLLGIGPGDEVVVPSLSFIATANAVRYTGATPVFADVDATTGNLSAATVEPVLTGRTRAVMVVHQAGVPADVDALKALCEPRGVVVIEDAACAVGSTYDGKPVGAGAVLAAWSFHPRKLLTTGEGGMVTTDDADWAVRLRRLREHGMSVSAADRHNGGSAVIEQYLETAFNYRMTDIQAAVGLVQLSKLDAVIARRRELAARYHELLGGTGVTAVTDPDRGTTNYQSFWVWLPEDAPDRQDVLAGLAERGVSARRGIMASHLEPAYAGHPTAPLPVTEAFTARTLILPLFHDMTESEQDRVVSALSETLHASRLTVRG</sequence>
<accession>A0A1H9SPG2</accession>
<proteinExistence type="inferred from homology"/>
<dbReference type="GO" id="GO:0000271">
    <property type="term" value="P:polysaccharide biosynthetic process"/>
    <property type="evidence" value="ECO:0007669"/>
    <property type="project" value="TreeGrafter"/>
</dbReference>
<dbReference type="InterPro" id="IPR015421">
    <property type="entry name" value="PyrdxlP-dep_Trfase_major"/>
</dbReference>
<protein>
    <submittedName>
        <fullName evidence="5">Perosamine synthetase</fullName>
    </submittedName>
</protein>
<dbReference type="SUPFAM" id="SSF53383">
    <property type="entry name" value="PLP-dependent transferases"/>
    <property type="match status" value="1"/>
</dbReference>
<feature type="active site" description="Proton acceptor" evidence="2">
    <location>
        <position position="182"/>
    </location>
</feature>